<evidence type="ECO:0000313" key="10">
    <source>
        <dbReference type="EMBL" id="OAN49626.1"/>
    </source>
</evidence>
<evidence type="ECO:0000259" key="9">
    <source>
        <dbReference type="PROSITE" id="PS50885"/>
    </source>
</evidence>
<dbReference type="Gene3D" id="6.10.340.10">
    <property type="match status" value="1"/>
</dbReference>
<dbReference type="SUPFAM" id="SSF47384">
    <property type="entry name" value="Homodimeric domain of signal transducing histidine kinase"/>
    <property type="match status" value="1"/>
</dbReference>
<dbReference type="SUPFAM" id="SSF55874">
    <property type="entry name" value="ATPase domain of HSP90 chaperone/DNA topoisomerase II/histidine kinase"/>
    <property type="match status" value="1"/>
</dbReference>
<evidence type="ECO:0000256" key="4">
    <source>
        <dbReference type="ARBA" id="ARBA00022553"/>
    </source>
</evidence>
<dbReference type="InterPro" id="IPR036097">
    <property type="entry name" value="HisK_dim/P_sf"/>
</dbReference>
<comment type="catalytic activity">
    <reaction evidence="1">
        <text>ATP + protein L-histidine = ADP + protein N-phospho-L-histidine.</text>
        <dbReference type="EC" id="2.7.13.3"/>
    </reaction>
</comment>
<evidence type="ECO:0000256" key="2">
    <source>
        <dbReference type="ARBA" id="ARBA00004370"/>
    </source>
</evidence>
<comment type="subcellular location">
    <subcellularLocation>
        <location evidence="2">Membrane</location>
    </subcellularLocation>
</comment>
<feature type="domain" description="HAMP" evidence="9">
    <location>
        <begin position="171"/>
        <end position="228"/>
    </location>
</feature>
<dbReference type="InterPro" id="IPR003594">
    <property type="entry name" value="HATPase_dom"/>
</dbReference>
<evidence type="ECO:0000259" key="8">
    <source>
        <dbReference type="PROSITE" id="PS50109"/>
    </source>
</evidence>
<dbReference type="Pfam" id="PF00672">
    <property type="entry name" value="HAMP"/>
    <property type="match status" value="1"/>
</dbReference>
<dbReference type="InterPro" id="IPR003660">
    <property type="entry name" value="HAMP_dom"/>
</dbReference>
<feature type="domain" description="Histidine kinase" evidence="8">
    <location>
        <begin position="409"/>
        <end position="625"/>
    </location>
</feature>
<keyword evidence="11" id="KW-1185">Reference proteome</keyword>
<dbReference type="InterPro" id="IPR033414">
    <property type="entry name" value="Sensor_dom"/>
</dbReference>
<keyword evidence="5" id="KW-0808">Transferase</keyword>
<dbReference type="SMART" id="SM00304">
    <property type="entry name" value="HAMP"/>
    <property type="match status" value="1"/>
</dbReference>
<dbReference type="STRING" id="1437059.A6A05_13250"/>
<dbReference type="Pfam" id="PF17149">
    <property type="entry name" value="CHASE5"/>
    <property type="match status" value="1"/>
</dbReference>
<name>A0A178MLQ3_9PROT</name>
<dbReference type="EC" id="2.7.13.3" evidence="3"/>
<dbReference type="AlphaFoldDB" id="A0A178MLQ3"/>
<comment type="caution">
    <text evidence="10">The sequence shown here is derived from an EMBL/GenBank/DDBJ whole genome shotgun (WGS) entry which is preliminary data.</text>
</comment>
<dbReference type="OrthoDB" id="9795133at2"/>
<evidence type="ECO:0000256" key="7">
    <source>
        <dbReference type="SAM" id="Phobius"/>
    </source>
</evidence>
<proteinExistence type="predicted"/>
<dbReference type="Pfam" id="PF00512">
    <property type="entry name" value="HisKA"/>
    <property type="match status" value="1"/>
</dbReference>
<sequence>MTAPSFKTGAVARHLITRLAIVGIVLSLAVSSLQLANDYRQSASQLVEALDRIETTYLPSVVENAWLDDRDRIGTLLDGIIRLPAFANAVVRGSDGAVLVERGAPARTPLTRSFALTRPYGDKNVDLGALTVSADLGVLRDEALHHLVSAIAGNVVLLAALAVLLYLLVHRTVTARLELIAAQAERLGRLGPSQAPPLDLGPAPQPDELTELGQSLNRMQGQLADAIRDVAVNEERYRELFARSPVSLWEEDFSAVHQAIEAVSHDITDISTYLDQHPQFVRDCAAKVRIIAVNDATVTLHRAGDAADLCDRLPTVFTPASFDAFRQQLAAIWLGEGDVTATSEVRTLEGDIRDVVIRWHVPPAHRDIYDRVIVSQEDITDIKVAQRSAEITMEKLMQAKAELERFTFVASHDLREPIRSIISFSQLLERTMAQTGPLPHEVAEYLDYLKAAAIRMQDQVTGLYDYARAGQPKEAFQPVALNEPLADAQQALNEVIEQTGAIIRAGTLPLVSGHRQQLAEMFRHLLDNSIKFRRPGVPPEISVASCPAGDFVRVTISDNGIGIDPLYVAGIFDVFRRLHGPGEYPGAGLGLSICRRIVETHGGHISADPTQTVGTAIVVLLPAANSKS</sequence>
<feature type="transmembrane region" description="Helical" evidence="7">
    <location>
        <begin position="15"/>
        <end position="36"/>
    </location>
</feature>
<dbReference type="GO" id="GO:0016020">
    <property type="term" value="C:membrane"/>
    <property type="evidence" value="ECO:0007669"/>
    <property type="project" value="UniProtKB-SubCell"/>
</dbReference>
<keyword evidence="7" id="KW-0472">Membrane</keyword>
<dbReference type="PROSITE" id="PS50885">
    <property type="entry name" value="HAMP"/>
    <property type="match status" value="1"/>
</dbReference>
<dbReference type="InterPro" id="IPR003661">
    <property type="entry name" value="HisK_dim/P_dom"/>
</dbReference>
<feature type="transmembrane region" description="Helical" evidence="7">
    <location>
        <begin position="147"/>
        <end position="169"/>
    </location>
</feature>
<accession>A0A178MLQ3</accession>
<reference evidence="10 11" key="1">
    <citation type="submission" date="2016-04" db="EMBL/GenBank/DDBJ databases">
        <title>Draft genome sequence of freshwater magnetotactic bacteria Magnetospirillum marisnigri SP-1 and Magnetospirillum moscoviense BB-1.</title>
        <authorList>
            <person name="Koziaeva V."/>
            <person name="Dziuba M.V."/>
            <person name="Ivanov T.M."/>
            <person name="Kuznetsov B."/>
            <person name="Grouzdev D.S."/>
        </authorList>
    </citation>
    <scope>NUCLEOTIDE SEQUENCE [LARGE SCALE GENOMIC DNA]</scope>
    <source>
        <strain evidence="10 11">BB-1</strain>
    </source>
</reference>
<protein>
    <recommendedName>
        <fullName evidence="3">histidine kinase</fullName>
        <ecNumber evidence="3">2.7.13.3</ecNumber>
    </recommendedName>
</protein>
<dbReference type="PANTHER" id="PTHR43304">
    <property type="entry name" value="PHYTOCHROME-LIKE PROTEIN CPH1"/>
    <property type="match status" value="1"/>
</dbReference>
<dbReference type="Gene3D" id="1.10.287.130">
    <property type="match status" value="1"/>
</dbReference>
<evidence type="ECO:0000256" key="1">
    <source>
        <dbReference type="ARBA" id="ARBA00000085"/>
    </source>
</evidence>
<dbReference type="Proteomes" id="UP000078543">
    <property type="component" value="Unassembled WGS sequence"/>
</dbReference>
<dbReference type="CDD" id="cd00082">
    <property type="entry name" value="HisKA"/>
    <property type="match status" value="1"/>
</dbReference>
<dbReference type="PANTHER" id="PTHR43304:SF1">
    <property type="entry name" value="PAC DOMAIN-CONTAINING PROTEIN"/>
    <property type="match status" value="1"/>
</dbReference>
<evidence type="ECO:0000256" key="5">
    <source>
        <dbReference type="ARBA" id="ARBA00022679"/>
    </source>
</evidence>
<dbReference type="SMART" id="SM00387">
    <property type="entry name" value="HATPase_c"/>
    <property type="match status" value="1"/>
</dbReference>
<dbReference type="RefSeq" id="WP_068501302.1">
    <property type="nucleotide sequence ID" value="NZ_LWQU01000145.1"/>
</dbReference>
<dbReference type="InterPro" id="IPR004358">
    <property type="entry name" value="Sig_transdc_His_kin-like_C"/>
</dbReference>
<evidence type="ECO:0000256" key="3">
    <source>
        <dbReference type="ARBA" id="ARBA00012438"/>
    </source>
</evidence>
<gene>
    <name evidence="10" type="ORF">A6A05_13250</name>
</gene>
<dbReference type="PROSITE" id="PS50109">
    <property type="entry name" value="HIS_KIN"/>
    <property type="match status" value="1"/>
</dbReference>
<keyword evidence="4" id="KW-0597">Phosphoprotein</keyword>
<keyword evidence="6" id="KW-0418">Kinase</keyword>
<dbReference type="PRINTS" id="PR00344">
    <property type="entry name" value="BCTRLSENSOR"/>
</dbReference>
<dbReference type="Pfam" id="PF02518">
    <property type="entry name" value="HATPase_c"/>
    <property type="match status" value="1"/>
</dbReference>
<dbReference type="InterPro" id="IPR005467">
    <property type="entry name" value="His_kinase_dom"/>
</dbReference>
<dbReference type="Gene3D" id="3.30.565.10">
    <property type="entry name" value="Histidine kinase-like ATPase, C-terminal domain"/>
    <property type="match status" value="1"/>
</dbReference>
<evidence type="ECO:0000256" key="6">
    <source>
        <dbReference type="ARBA" id="ARBA00022777"/>
    </source>
</evidence>
<keyword evidence="7" id="KW-0812">Transmembrane</keyword>
<evidence type="ECO:0000313" key="11">
    <source>
        <dbReference type="Proteomes" id="UP000078543"/>
    </source>
</evidence>
<dbReference type="EMBL" id="LWQU01000145">
    <property type="protein sequence ID" value="OAN49626.1"/>
    <property type="molecule type" value="Genomic_DNA"/>
</dbReference>
<dbReference type="InterPro" id="IPR052162">
    <property type="entry name" value="Sensor_kinase/Photoreceptor"/>
</dbReference>
<organism evidence="10 11">
    <name type="scientific">Magnetospirillum moscoviense</name>
    <dbReference type="NCBI Taxonomy" id="1437059"/>
    <lineage>
        <taxon>Bacteria</taxon>
        <taxon>Pseudomonadati</taxon>
        <taxon>Pseudomonadota</taxon>
        <taxon>Alphaproteobacteria</taxon>
        <taxon>Rhodospirillales</taxon>
        <taxon>Rhodospirillaceae</taxon>
        <taxon>Magnetospirillum</taxon>
    </lineage>
</organism>
<dbReference type="SMART" id="SM00388">
    <property type="entry name" value="HisKA"/>
    <property type="match status" value="1"/>
</dbReference>
<keyword evidence="7" id="KW-1133">Transmembrane helix</keyword>
<dbReference type="InterPro" id="IPR036890">
    <property type="entry name" value="HATPase_C_sf"/>
</dbReference>
<dbReference type="GO" id="GO:0000155">
    <property type="term" value="F:phosphorelay sensor kinase activity"/>
    <property type="evidence" value="ECO:0007669"/>
    <property type="project" value="InterPro"/>
</dbReference>